<evidence type="ECO:0000256" key="1">
    <source>
        <dbReference type="SAM" id="MobiDB-lite"/>
    </source>
</evidence>
<organism evidence="3 4">
    <name type="scientific">Prorocentrum cordatum</name>
    <dbReference type="NCBI Taxonomy" id="2364126"/>
    <lineage>
        <taxon>Eukaryota</taxon>
        <taxon>Sar</taxon>
        <taxon>Alveolata</taxon>
        <taxon>Dinophyceae</taxon>
        <taxon>Prorocentrales</taxon>
        <taxon>Prorocentraceae</taxon>
        <taxon>Prorocentrum</taxon>
    </lineage>
</organism>
<evidence type="ECO:0000256" key="2">
    <source>
        <dbReference type="SAM" id="Phobius"/>
    </source>
</evidence>
<accession>A0ABN9RDQ4</accession>
<keyword evidence="2" id="KW-0812">Transmembrane</keyword>
<proteinExistence type="predicted"/>
<reference evidence="3" key="1">
    <citation type="submission" date="2023-10" db="EMBL/GenBank/DDBJ databases">
        <authorList>
            <person name="Chen Y."/>
            <person name="Shah S."/>
            <person name="Dougan E. K."/>
            <person name="Thang M."/>
            <person name="Chan C."/>
        </authorList>
    </citation>
    <scope>NUCLEOTIDE SEQUENCE [LARGE SCALE GENOMIC DNA]</scope>
</reference>
<evidence type="ECO:0000313" key="3">
    <source>
        <dbReference type="EMBL" id="CAK0816706.1"/>
    </source>
</evidence>
<keyword evidence="2" id="KW-0472">Membrane</keyword>
<feature type="transmembrane region" description="Helical" evidence="2">
    <location>
        <begin position="318"/>
        <end position="339"/>
    </location>
</feature>
<keyword evidence="4" id="KW-1185">Reference proteome</keyword>
<keyword evidence="2" id="KW-1133">Transmembrane helix</keyword>
<comment type="caution">
    <text evidence="3">The sequence shown here is derived from an EMBL/GenBank/DDBJ whole genome shotgun (WGS) entry which is preliminary data.</text>
</comment>
<protein>
    <submittedName>
        <fullName evidence="3">Uncharacterized protein</fullName>
    </submittedName>
</protein>
<dbReference type="EMBL" id="CAUYUJ010006250">
    <property type="protein sequence ID" value="CAK0816706.1"/>
    <property type="molecule type" value="Genomic_DNA"/>
</dbReference>
<feature type="compositionally biased region" description="Low complexity" evidence="1">
    <location>
        <begin position="118"/>
        <end position="132"/>
    </location>
</feature>
<name>A0ABN9RDQ4_9DINO</name>
<evidence type="ECO:0000313" key="4">
    <source>
        <dbReference type="Proteomes" id="UP001189429"/>
    </source>
</evidence>
<feature type="region of interest" description="Disordered" evidence="1">
    <location>
        <begin position="118"/>
        <end position="152"/>
    </location>
</feature>
<dbReference type="Proteomes" id="UP001189429">
    <property type="component" value="Unassembled WGS sequence"/>
</dbReference>
<gene>
    <name evidence="3" type="ORF">PCOR1329_LOCUS19554</name>
</gene>
<sequence>MAAVPDDGKAMDLRSNGGAGLVMAMAVQGAAQGAAAGGASRQAIAAAVAAALRTTWALLEGIGSEEDAELAMRWQAMEPAMRQQLRGAQPGGAARARRNVGAQVDLGKGVEALRQALAQPQRAQRGGRCGPRVPAPPGPEAAEETTEDHADGVKLEGTTSLDIGEPDVDECEGTDQVIDTPEGQLLGEVPPSPQLSAAVGEDSELDVGECEGTDQVVNSAEVQPVPEAPRDVEPGGHGGGGPEEQLMETEVPRAAAGVVEDEGLYDGQADGTQEYSIGTLLILEFTIVGLFIPEGGTLEGKVGESIFSDAVQARVRSVFLFVLGVALLLGVASCPSVFFDWGTGLACAPHVLDIEPMPDPYHAARQAFPRQGEGELLDLPLWTFDKEQWLESLVKLWSELEHELARALPGGIARTIEDAEDAEDIALSSRRLAEDIREIEAMRPHGFDSG</sequence>